<accession>A0A223N0F3</accession>
<dbReference type="Proteomes" id="UP000215148">
    <property type="component" value="Chromosome 1"/>
</dbReference>
<proteinExistence type="predicted"/>
<sequence length="242" mass="26372">MFLQPVIGSHFCRLSRYLMLVLTFILVGCAASNGPTMKAQNPPAINYEFTGIPLLYFGYGSSVPLTPNLSLTAAHVAKMNYAKVVAYHPTCDVALIESDNQHVVLPELGLVYQGEKIEAFGVSGSGDVVMGKGTYHLDLNFVNSRYFSQCPASITDAPIRSGMSGGGAFNAQGELVGILAAIANKADTRLVNGEKLDIERLSIFVSINFIQPWLKAQVNTYHHGEYQWPNVETNETRLARAE</sequence>
<dbReference type="Pfam" id="PF13365">
    <property type="entry name" value="Trypsin_2"/>
    <property type="match status" value="1"/>
</dbReference>
<name>A0A223N0F3_9VIBR</name>
<keyword evidence="2" id="KW-1185">Reference proteome</keyword>
<organism evidence="1 2">
    <name type="scientific">Vibrio qinghaiensis</name>
    <dbReference type="NCBI Taxonomy" id="2025808"/>
    <lineage>
        <taxon>Bacteria</taxon>
        <taxon>Pseudomonadati</taxon>
        <taxon>Pseudomonadota</taxon>
        <taxon>Gammaproteobacteria</taxon>
        <taxon>Vibrionales</taxon>
        <taxon>Vibrionaceae</taxon>
        <taxon>Vibrio</taxon>
    </lineage>
</organism>
<evidence type="ECO:0000313" key="1">
    <source>
        <dbReference type="EMBL" id="ASU23334.1"/>
    </source>
</evidence>
<gene>
    <name evidence="1" type="ORF">CCZ37_12360</name>
</gene>
<dbReference type="AlphaFoldDB" id="A0A223N0F3"/>
<dbReference type="KEGG" id="vqi:CCZ37_12360"/>
<dbReference type="SUPFAM" id="SSF50494">
    <property type="entry name" value="Trypsin-like serine proteases"/>
    <property type="match status" value="1"/>
</dbReference>
<protein>
    <submittedName>
        <fullName evidence="1">Trypsin</fullName>
    </submittedName>
</protein>
<evidence type="ECO:0000313" key="2">
    <source>
        <dbReference type="Proteomes" id="UP000215148"/>
    </source>
</evidence>
<dbReference type="EMBL" id="CP022741">
    <property type="protein sequence ID" value="ASU23334.1"/>
    <property type="molecule type" value="Genomic_DNA"/>
</dbReference>
<dbReference type="Gene3D" id="2.40.10.120">
    <property type="match status" value="1"/>
</dbReference>
<dbReference type="InterPro" id="IPR009003">
    <property type="entry name" value="Peptidase_S1_PA"/>
</dbReference>
<dbReference type="RefSeq" id="WP_094500663.1">
    <property type="nucleotide sequence ID" value="NZ_CAWNHI010000001.1"/>
</dbReference>
<reference evidence="1 2" key="1">
    <citation type="submission" date="2017-08" db="EMBL/GenBank/DDBJ databases">
        <title>The Vibrio qinghaiensis sp.-Q67 is a luminous bacteria isolated firstly from Qinghai lake, Qinghai province, China, which has been proved to be very sensitive to detect environmental and food pollutants. Therefore, complete genome analysis of V. qinghaiensis sp.-Q67 highlights the potential application of this strain on detection of hazards in the contaminated environments.</title>
        <authorList>
            <person name="Gong L."/>
        </authorList>
    </citation>
    <scope>NUCLEOTIDE SEQUENCE [LARGE SCALE GENOMIC DNA]</scope>
    <source>
        <strain evidence="1 2">Q67</strain>
    </source>
</reference>